<keyword evidence="3" id="KW-0808">Transferase</keyword>
<keyword evidence="4" id="KW-0949">S-adenosyl-L-methionine</keyword>
<sequence length="148" mass="16823">MQNVATIFRTADAAGIEKIYLCGITPSPLDEFGRKRQQFIKISLGAEDSVDWEKCKQSYSVLTKLKTFGYKVYAIEQHKKSVPYFKIKMPKNKKIAFVLGHELKGVSDKILKEVDKILEIPMFGKKQSLNVAIAAAIVIFYFRVQDSN</sequence>
<dbReference type="GO" id="GO:0008173">
    <property type="term" value="F:RNA methyltransferase activity"/>
    <property type="evidence" value="ECO:0007669"/>
    <property type="project" value="InterPro"/>
</dbReference>
<dbReference type="InterPro" id="IPR001537">
    <property type="entry name" value="SpoU_MeTrfase"/>
</dbReference>
<feature type="domain" description="tRNA/rRNA methyltransferase SpoU type" evidence="8">
    <location>
        <begin position="2"/>
        <end position="140"/>
    </location>
</feature>
<dbReference type="STRING" id="1802164.A3H51_02715"/>
<organism evidence="9 10">
    <name type="scientific">Candidatus Spechtbacteria bacterium RIFCSPLOWO2_02_FULL_38_8</name>
    <dbReference type="NCBI Taxonomy" id="1802164"/>
    <lineage>
        <taxon>Bacteria</taxon>
        <taxon>Candidatus Spechtiibacteriota</taxon>
    </lineage>
</organism>
<evidence type="ECO:0000256" key="5">
    <source>
        <dbReference type="ARBA" id="ARBA00022694"/>
    </source>
</evidence>
<reference evidence="9 10" key="1">
    <citation type="journal article" date="2016" name="Nat. Commun.">
        <title>Thousands of microbial genomes shed light on interconnected biogeochemical processes in an aquifer system.</title>
        <authorList>
            <person name="Anantharaman K."/>
            <person name="Brown C.T."/>
            <person name="Hug L.A."/>
            <person name="Sharon I."/>
            <person name="Castelle C.J."/>
            <person name="Probst A.J."/>
            <person name="Thomas B.C."/>
            <person name="Singh A."/>
            <person name="Wilkins M.J."/>
            <person name="Karaoz U."/>
            <person name="Brodie E.L."/>
            <person name="Williams K.H."/>
            <person name="Hubbard S.S."/>
            <person name="Banfield J.F."/>
        </authorList>
    </citation>
    <scope>NUCLEOTIDE SEQUENCE [LARGE SCALE GENOMIC DNA]</scope>
</reference>
<dbReference type="AlphaFoldDB" id="A0A1G2HGB2"/>
<dbReference type="Gene3D" id="3.40.1280.10">
    <property type="match status" value="1"/>
</dbReference>
<dbReference type="Proteomes" id="UP000178509">
    <property type="component" value="Unassembled WGS sequence"/>
</dbReference>
<dbReference type="PANTHER" id="PTHR43453:SF1">
    <property type="entry name" value="TRNA_RRNA METHYLTRANSFERASE SPOU TYPE DOMAIN-CONTAINING PROTEIN"/>
    <property type="match status" value="1"/>
</dbReference>
<dbReference type="InterPro" id="IPR029028">
    <property type="entry name" value="Alpha/beta_knot_MTases"/>
</dbReference>
<dbReference type="GO" id="GO:0000049">
    <property type="term" value="F:tRNA binding"/>
    <property type="evidence" value="ECO:0007669"/>
    <property type="project" value="UniProtKB-KW"/>
</dbReference>
<gene>
    <name evidence="9" type="ORF">A3H51_02715</name>
</gene>
<keyword evidence="7" id="KW-1133">Transmembrane helix</keyword>
<proteinExistence type="predicted"/>
<dbReference type="GO" id="GO:0002938">
    <property type="term" value="P:tRNA guanine ribose methylation"/>
    <property type="evidence" value="ECO:0007669"/>
    <property type="project" value="TreeGrafter"/>
</dbReference>
<name>A0A1G2HGB2_9BACT</name>
<comment type="caution">
    <text evidence="9">The sequence shown here is derived from an EMBL/GenBank/DDBJ whole genome shotgun (WGS) entry which is preliminary data.</text>
</comment>
<keyword evidence="5" id="KW-0819">tRNA processing</keyword>
<feature type="transmembrane region" description="Helical" evidence="7">
    <location>
        <begin position="128"/>
        <end position="144"/>
    </location>
</feature>
<dbReference type="EMBL" id="MHOJ01000045">
    <property type="protein sequence ID" value="OGZ61310.1"/>
    <property type="molecule type" value="Genomic_DNA"/>
</dbReference>
<keyword evidence="7" id="KW-0812">Transmembrane</keyword>
<evidence type="ECO:0000313" key="10">
    <source>
        <dbReference type="Proteomes" id="UP000178509"/>
    </source>
</evidence>
<accession>A0A1G2HGB2</accession>
<keyword evidence="2" id="KW-0489">Methyltransferase</keyword>
<dbReference type="Pfam" id="PF00588">
    <property type="entry name" value="SpoU_methylase"/>
    <property type="match status" value="1"/>
</dbReference>
<evidence type="ECO:0000256" key="7">
    <source>
        <dbReference type="SAM" id="Phobius"/>
    </source>
</evidence>
<evidence type="ECO:0000256" key="3">
    <source>
        <dbReference type="ARBA" id="ARBA00022679"/>
    </source>
</evidence>
<dbReference type="PANTHER" id="PTHR43453">
    <property type="entry name" value="RRNA METHYLASE-LIKE"/>
    <property type="match status" value="1"/>
</dbReference>
<protein>
    <recommendedName>
        <fullName evidence="8">tRNA/rRNA methyltransferase SpoU type domain-containing protein</fullName>
    </recommendedName>
</protein>
<evidence type="ECO:0000259" key="8">
    <source>
        <dbReference type="Pfam" id="PF00588"/>
    </source>
</evidence>
<evidence type="ECO:0000256" key="6">
    <source>
        <dbReference type="ARBA" id="ARBA00022884"/>
    </source>
</evidence>
<keyword evidence="1" id="KW-0820">tRNA-binding</keyword>
<keyword evidence="7" id="KW-0472">Membrane</keyword>
<evidence type="ECO:0000313" key="9">
    <source>
        <dbReference type="EMBL" id="OGZ61310.1"/>
    </source>
</evidence>
<dbReference type="SUPFAM" id="SSF75217">
    <property type="entry name" value="alpha/beta knot"/>
    <property type="match status" value="1"/>
</dbReference>
<dbReference type="InterPro" id="IPR029026">
    <property type="entry name" value="tRNA_m1G_MTases_N"/>
</dbReference>
<evidence type="ECO:0000256" key="1">
    <source>
        <dbReference type="ARBA" id="ARBA00022555"/>
    </source>
</evidence>
<evidence type="ECO:0000256" key="4">
    <source>
        <dbReference type="ARBA" id="ARBA00022691"/>
    </source>
</evidence>
<dbReference type="InterPro" id="IPR033671">
    <property type="entry name" value="TrmH"/>
</dbReference>
<evidence type="ECO:0000256" key="2">
    <source>
        <dbReference type="ARBA" id="ARBA00022603"/>
    </source>
</evidence>
<keyword evidence="6" id="KW-0694">RNA-binding</keyword>